<accession>A0A3P8B0R0</accession>
<dbReference type="Proteomes" id="UP000269396">
    <property type="component" value="Unassembled WGS sequence"/>
</dbReference>
<reference evidence="1 2" key="1">
    <citation type="submission" date="2018-11" db="EMBL/GenBank/DDBJ databases">
        <authorList>
            <consortium name="Pathogen Informatics"/>
        </authorList>
    </citation>
    <scope>NUCLEOTIDE SEQUENCE [LARGE SCALE GENOMIC DNA]</scope>
    <source>
        <strain>Denwood</strain>
        <strain evidence="2">Zambia</strain>
    </source>
</reference>
<sequence length="46" mass="5264">MYSLQSIYSTLIRRWGGPRMVLTTSCDFDVSWFVAPLSTNLSRPPI</sequence>
<name>A0A3P8B0R0_9TREM</name>
<evidence type="ECO:0000313" key="2">
    <source>
        <dbReference type="Proteomes" id="UP000269396"/>
    </source>
</evidence>
<organism evidence="1 2">
    <name type="scientific">Schistosoma mattheei</name>
    <dbReference type="NCBI Taxonomy" id="31246"/>
    <lineage>
        <taxon>Eukaryota</taxon>
        <taxon>Metazoa</taxon>
        <taxon>Spiralia</taxon>
        <taxon>Lophotrochozoa</taxon>
        <taxon>Platyhelminthes</taxon>
        <taxon>Trematoda</taxon>
        <taxon>Digenea</taxon>
        <taxon>Strigeidida</taxon>
        <taxon>Schistosomatoidea</taxon>
        <taxon>Schistosomatidae</taxon>
        <taxon>Schistosoma</taxon>
    </lineage>
</organism>
<protein>
    <submittedName>
        <fullName evidence="1">Uncharacterized protein</fullName>
    </submittedName>
</protein>
<dbReference type="EMBL" id="UZAL01000369">
    <property type="protein sequence ID" value="VDO70208.1"/>
    <property type="molecule type" value="Genomic_DNA"/>
</dbReference>
<proteinExistence type="predicted"/>
<evidence type="ECO:0000313" key="1">
    <source>
        <dbReference type="EMBL" id="VDO70208.1"/>
    </source>
</evidence>
<dbReference type="AlphaFoldDB" id="A0A3P8B0R0"/>
<gene>
    <name evidence="1" type="ORF">SMTD_LOCUS430</name>
</gene>
<keyword evidence="2" id="KW-1185">Reference proteome</keyword>